<evidence type="ECO:0000256" key="2">
    <source>
        <dbReference type="ARBA" id="ARBA00023002"/>
    </source>
</evidence>
<dbReference type="RefSeq" id="WP_058290476.1">
    <property type="nucleotide sequence ID" value="NZ_CYSD01000037.1"/>
</dbReference>
<feature type="domain" description="Ketoreductase" evidence="3">
    <location>
        <begin position="13"/>
        <end position="205"/>
    </location>
</feature>
<dbReference type="FunFam" id="3.40.50.720:FF:000084">
    <property type="entry name" value="Short-chain dehydrogenase reductase"/>
    <property type="match status" value="1"/>
</dbReference>
<name>A0A0P1GDA6_9RHOB</name>
<proteinExistence type="inferred from homology"/>
<evidence type="ECO:0000313" key="4">
    <source>
        <dbReference type="EMBL" id="CUH79540.1"/>
    </source>
</evidence>
<dbReference type="InterPro" id="IPR036291">
    <property type="entry name" value="NAD(P)-bd_dom_sf"/>
</dbReference>
<dbReference type="EC" id="1.1.1.69" evidence="4"/>
<dbReference type="SUPFAM" id="SSF51735">
    <property type="entry name" value="NAD(P)-binding Rossmann-fold domains"/>
    <property type="match status" value="1"/>
</dbReference>
<dbReference type="PANTHER" id="PTHR43639:SF1">
    <property type="entry name" value="SHORT-CHAIN DEHYDROGENASE_REDUCTASE FAMILY PROTEIN"/>
    <property type="match status" value="1"/>
</dbReference>
<evidence type="ECO:0000259" key="3">
    <source>
        <dbReference type="SMART" id="SM00822"/>
    </source>
</evidence>
<evidence type="ECO:0000256" key="1">
    <source>
        <dbReference type="ARBA" id="ARBA00006484"/>
    </source>
</evidence>
<sequence>MDFNATFHDLSGASVFITGGGSGIGASLTEGFLRQGAKVAFVGRSDATAFVDRMEAETGNRPLFIQCDITDIAALKAAIAQAAEAHGPIGVLVNNAANDQRHETLDVEEDFWDWSQSINLKAYFFACQAVIPGMKELGGGSIVNFTSISYMMGNTGYPAYTTANSGINGMTRSLAREFGPDRIRVNALAPGWVLTEKQLDKWATPEALAGHLERQCLKDHLAPQDIVESTLFLSSKTSRMISGQALVVDGGVVVSG</sequence>
<protein>
    <submittedName>
        <fullName evidence="4">Gluconate 5-dehydrogenase</fullName>
        <ecNumber evidence="4">1.1.1.69</ecNumber>
    </submittedName>
</protein>
<dbReference type="CDD" id="cd05233">
    <property type="entry name" value="SDR_c"/>
    <property type="match status" value="1"/>
</dbReference>
<dbReference type="SMART" id="SM00822">
    <property type="entry name" value="PKS_KR"/>
    <property type="match status" value="1"/>
</dbReference>
<keyword evidence="5" id="KW-1185">Reference proteome</keyword>
<keyword evidence="2 4" id="KW-0560">Oxidoreductase</keyword>
<dbReference type="Proteomes" id="UP000052022">
    <property type="component" value="Unassembled WGS sequence"/>
</dbReference>
<evidence type="ECO:0000313" key="5">
    <source>
        <dbReference type="Proteomes" id="UP000052022"/>
    </source>
</evidence>
<dbReference type="GO" id="GO:0008874">
    <property type="term" value="F:gluconate 5-dehydrogenase activity"/>
    <property type="evidence" value="ECO:0007669"/>
    <property type="project" value="UniProtKB-EC"/>
</dbReference>
<comment type="similarity">
    <text evidence="1">Belongs to the short-chain dehydrogenases/reductases (SDR) family.</text>
</comment>
<accession>A0A0P1GDA6</accession>
<dbReference type="PRINTS" id="PR00081">
    <property type="entry name" value="GDHRDH"/>
</dbReference>
<dbReference type="STRING" id="928856.SAMN04488049_101271"/>
<dbReference type="OrthoDB" id="9789398at2"/>
<dbReference type="AlphaFoldDB" id="A0A0P1GDA6"/>
<dbReference type="InterPro" id="IPR057326">
    <property type="entry name" value="KR_dom"/>
</dbReference>
<dbReference type="PANTHER" id="PTHR43639">
    <property type="entry name" value="OXIDOREDUCTASE, SHORT-CHAIN DEHYDROGENASE/REDUCTASE FAMILY (AFU_ORTHOLOGUE AFUA_5G02870)"/>
    <property type="match status" value="1"/>
</dbReference>
<dbReference type="Gene3D" id="3.40.50.720">
    <property type="entry name" value="NAD(P)-binding Rossmann-like Domain"/>
    <property type="match status" value="1"/>
</dbReference>
<organism evidence="4 5">
    <name type="scientific">Tritonibacter multivorans</name>
    <dbReference type="NCBI Taxonomy" id="928856"/>
    <lineage>
        <taxon>Bacteria</taxon>
        <taxon>Pseudomonadati</taxon>
        <taxon>Pseudomonadota</taxon>
        <taxon>Alphaproteobacteria</taxon>
        <taxon>Rhodobacterales</taxon>
        <taxon>Paracoccaceae</taxon>
        <taxon>Tritonibacter</taxon>
    </lineage>
</organism>
<dbReference type="EMBL" id="CYSD01000037">
    <property type="protein sequence ID" value="CUH79540.1"/>
    <property type="molecule type" value="Genomic_DNA"/>
</dbReference>
<gene>
    <name evidence="4" type="primary">gno_2</name>
    <name evidence="4" type="ORF">TRM7557_02447</name>
</gene>
<reference evidence="4 5" key="1">
    <citation type="submission" date="2015-09" db="EMBL/GenBank/DDBJ databases">
        <authorList>
            <consortium name="Swine Surveillance"/>
        </authorList>
    </citation>
    <scope>NUCLEOTIDE SEQUENCE [LARGE SCALE GENOMIC DNA]</scope>
    <source>
        <strain evidence="4 5">CECT 7557</strain>
    </source>
</reference>
<dbReference type="PRINTS" id="PR00080">
    <property type="entry name" value="SDRFAMILY"/>
</dbReference>
<dbReference type="InterPro" id="IPR002347">
    <property type="entry name" value="SDR_fam"/>
</dbReference>
<dbReference type="Pfam" id="PF13561">
    <property type="entry name" value="adh_short_C2"/>
    <property type="match status" value="1"/>
</dbReference>